<name>A0A4R1QTA1_9FIRM</name>
<keyword evidence="2" id="KW-1185">Reference proteome</keyword>
<organism evidence="1 2">
    <name type="scientific">Kineothrix alysoides</name>
    <dbReference type="NCBI Taxonomy" id="1469948"/>
    <lineage>
        <taxon>Bacteria</taxon>
        <taxon>Bacillati</taxon>
        <taxon>Bacillota</taxon>
        <taxon>Clostridia</taxon>
        <taxon>Lachnospirales</taxon>
        <taxon>Lachnospiraceae</taxon>
        <taxon>Kineothrix</taxon>
    </lineage>
</organism>
<dbReference type="EMBL" id="SLUO01000012">
    <property type="protein sequence ID" value="TCL56291.1"/>
    <property type="molecule type" value="Genomic_DNA"/>
</dbReference>
<comment type="caution">
    <text evidence="1">The sequence shown here is derived from an EMBL/GenBank/DDBJ whole genome shotgun (WGS) entry which is preliminary data.</text>
</comment>
<evidence type="ECO:0000313" key="1">
    <source>
        <dbReference type="EMBL" id="TCL56291.1"/>
    </source>
</evidence>
<proteinExistence type="predicted"/>
<sequence>MTDIAPTMASILGVDFHTCDGRPLNEIFHSSLK</sequence>
<accession>A0A4R1QTA1</accession>
<dbReference type="Proteomes" id="UP000295718">
    <property type="component" value="Unassembled WGS sequence"/>
</dbReference>
<dbReference type="STRING" id="1469948.GCA_000732725_00470"/>
<dbReference type="AlphaFoldDB" id="A0A4R1QTA1"/>
<evidence type="ECO:0000313" key="2">
    <source>
        <dbReference type="Proteomes" id="UP000295718"/>
    </source>
</evidence>
<gene>
    <name evidence="1" type="ORF">EDD76_112119</name>
</gene>
<protein>
    <submittedName>
        <fullName evidence="1">Uncharacterized protein</fullName>
    </submittedName>
</protein>
<reference evidence="1 2" key="1">
    <citation type="submission" date="2019-03" db="EMBL/GenBank/DDBJ databases">
        <title>Genomic Encyclopedia of Type Strains, Phase IV (KMG-IV): sequencing the most valuable type-strain genomes for metagenomic binning, comparative biology and taxonomic classification.</title>
        <authorList>
            <person name="Goeker M."/>
        </authorList>
    </citation>
    <scope>NUCLEOTIDE SEQUENCE [LARGE SCALE GENOMIC DNA]</scope>
    <source>
        <strain evidence="1 2">DSM 100556</strain>
    </source>
</reference>